<dbReference type="EMBL" id="JAIWYP010000006">
    <property type="protein sequence ID" value="KAH3804570.1"/>
    <property type="molecule type" value="Genomic_DNA"/>
</dbReference>
<proteinExistence type="predicted"/>
<feature type="chain" id="PRO_5038932006" evidence="1">
    <location>
        <begin position="20"/>
        <end position="72"/>
    </location>
</feature>
<evidence type="ECO:0000313" key="3">
    <source>
        <dbReference type="Proteomes" id="UP000828390"/>
    </source>
</evidence>
<accession>A0A9D4FXG5</accession>
<protein>
    <submittedName>
        <fullName evidence="2">Uncharacterized protein</fullName>
    </submittedName>
</protein>
<dbReference type="Proteomes" id="UP000828390">
    <property type="component" value="Unassembled WGS sequence"/>
</dbReference>
<gene>
    <name evidence="2" type="ORF">DPMN_132857</name>
</gene>
<feature type="signal peptide" evidence="1">
    <location>
        <begin position="1"/>
        <end position="19"/>
    </location>
</feature>
<evidence type="ECO:0000256" key="1">
    <source>
        <dbReference type="SAM" id="SignalP"/>
    </source>
</evidence>
<sequence>MHPQKKSLYLLLNVPVVMCARFARDPLQGTVTRKSFKKELAPETTLSEIIKTNAKVMHVLTHLEDEKAKVEF</sequence>
<keyword evidence="1" id="KW-0732">Signal</keyword>
<name>A0A9D4FXG5_DREPO</name>
<reference evidence="2" key="1">
    <citation type="journal article" date="2019" name="bioRxiv">
        <title>The Genome of the Zebra Mussel, Dreissena polymorpha: A Resource for Invasive Species Research.</title>
        <authorList>
            <person name="McCartney M.A."/>
            <person name="Auch B."/>
            <person name="Kono T."/>
            <person name="Mallez S."/>
            <person name="Zhang Y."/>
            <person name="Obille A."/>
            <person name="Becker A."/>
            <person name="Abrahante J.E."/>
            <person name="Garbe J."/>
            <person name="Badalamenti J.P."/>
            <person name="Herman A."/>
            <person name="Mangelson H."/>
            <person name="Liachko I."/>
            <person name="Sullivan S."/>
            <person name="Sone E.D."/>
            <person name="Koren S."/>
            <person name="Silverstein K.A.T."/>
            <person name="Beckman K.B."/>
            <person name="Gohl D.M."/>
        </authorList>
    </citation>
    <scope>NUCLEOTIDE SEQUENCE</scope>
    <source>
        <strain evidence="2">Duluth1</strain>
        <tissue evidence="2">Whole animal</tissue>
    </source>
</reference>
<keyword evidence="3" id="KW-1185">Reference proteome</keyword>
<dbReference type="AlphaFoldDB" id="A0A9D4FXG5"/>
<organism evidence="2 3">
    <name type="scientific">Dreissena polymorpha</name>
    <name type="common">Zebra mussel</name>
    <name type="synonym">Mytilus polymorpha</name>
    <dbReference type="NCBI Taxonomy" id="45954"/>
    <lineage>
        <taxon>Eukaryota</taxon>
        <taxon>Metazoa</taxon>
        <taxon>Spiralia</taxon>
        <taxon>Lophotrochozoa</taxon>
        <taxon>Mollusca</taxon>
        <taxon>Bivalvia</taxon>
        <taxon>Autobranchia</taxon>
        <taxon>Heteroconchia</taxon>
        <taxon>Euheterodonta</taxon>
        <taxon>Imparidentia</taxon>
        <taxon>Neoheterodontei</taxon>
        <taxon>Myida</taxon>
        <taxon>Dreissenoidea</taxon>
        <taxon>Dreissenidae</taxon>
        <taxon>Dreissena</taxon>
    </lineage>
</organism>
<comment type="caution">
    <text evidence="2">The sequence shown here is derived from an EMBL/GenBank/DDBJ whole genome shotgun (WGS) entry which is preliminary data.</text>
</comment>
<reference evidence="2" key="2">
    <citation type="submission" date="2020-11" db="EMBL/GenBank/DDBJ databases">
        <authorList>
            <person name="McCartney M.A."/>
            <person name="Auch B."/>
            <person name="Kono T."/>
            <person name="Mallez S."/>
            <person name="Becker A."/>
            <person name="Gohl D.M."/>
            <person name="Silverstein K.A.T."/>
            <person name="Koren S."/>
            <person name="Bechman K.B."/>
            <person name="Herman A."/>
            <person name="Abrahante J.E."/>
            <person name="Garbe J."/>
        </authorList>
    </citation>
    <scope>NUCLEOTIDE SEQUENCE</scope>
    <source>
        <strain evidence="2">Duluth1</strain>
        <tissue evidence="2">Whole animal</tissue>
    </source>
</reference>
<evidence type="ECO:0000313" key="2">
    <source>
        <dbReference type="EMBL" id="KAH3804570.1"/>
    </source>
</evidence>